<evidence type="ECO:0000313" key="3">
    <source>
        <dbReference type="Proteomes" id="UP000199370"/>
    </source>
</evidence>
<feature type="transmembrane region" description="Helical" evidence="1">
    <location>
        <begin position="435"/>
        <end position="454"/>
    </location>
</feature>
<organism evidence="2 3">
    <name type="scientific">Haloarchaeobius iranensis</name>
    <dbReference type="NCBI Taxonomy" id="996166"/>
    <lineage>
        <taxon>Archaea</taxon>
        <taxon>Methanobacteriati</taxon>
        <taxon>Methanobacteriota</taxon>
        <taxon>Stenosarchaea group</taxon>
        <taxon>Halobacteria</taxon>
        <taxon>Halobacteriales</taxon>
        <taxon>Halorubellaceae</taxon>
        <taxon>Haloarchaeobius</taxon>
    </lineage>
</organism>
<keyword evidence="1" id="KW-1133">Transmembrane helix</keyword>
<accession>A0A1G9SYH8</accession>
<feature type="transmembrane region" description="Helical" evidence="1">
    <location>
        <begin position="172"/>
        <end position="191"/>
    </location>
</feature>
<proteinExistence type="predicted"/>
<feature type="transmembrane region" description="Helical" evidence="1">
    <location>
        <begin position="349"/>
        <end position="373"/>
    </location>
</feature>
<name>A0A1G9SYH8_9EURY</name>
<keyword evidence="3" id="KW-1185">Reference proteome</keyword>
<reference evidence="2 3" key="1">
    <citation type="submission" date="2016-10" db="EMBL/GenBank/DDBJ databases">
        <authorList>
            <person name="de Groot N.N."/>
        </authorList>
    </citation>
    <scope>NUCLEOTIDE SEQUENCE [LARGE SCALE GENOMIC DNA]</scope>
    <source>
        <strain evidence="3">EB21,IBRC-M 10013,KCTC 4048</strain>
    </source>
</reference>
<feature type="transmembrane region" description="Helical" evidence="1">
    <location>
        <begin position="117"/>
        <end position="138"/>
    </location>
</feature>
<feature type="transmembrane region" description="Helical" evidence="1">
    <location>
        <begin position="85"/>
        <end position="105"/>
    </location>
</feature>
<protein>
    <submittedName>
        <fullName evidence="2">Uncharacterized protein</fullName>
    </submittedName>
</protein>
<dbReference type="Proteomes" id="UP000199370">
    <property type="component" value="Unassembled WGS sequence"/>
</dbReference>
<dbReference type="EMBL" id="FNIA01000002">
    <property type="protein sequence ID" value="SDM40470.1"/>
    <property type="molecule type" value="Genomic_DNA"/>
</dbReference>
<feature type="transmembrane region" description="Helical" evidence="1">
    <location>
        <begin position="42"/>
        <end position="64"/>
    </location>
</feature>
<dbReference type="RefSeq" id="WP_089731280.1">
    <property type="nucleotide sequence ID" value="NZ_FNIA01000002.1"/>
</dbReference>
<feature type="transmembrane region" description="Helical" evidence="1">
    <location>
        <begin position="393"/>
        <end position="414"/>
    </location>
</feature>
<evidence type="ECO:0000256" key="1">
    <source>
        <dbReference type="SAM" id="Phobius"/>
    </source>
</evidence>
<dbReference type="OrthoDB" id="307643at2157"/>
<keyword evidence="1" id="KW-0472">Membrane</keyword>
<dbReference type="AlphaFoldDB" id="A0A1G9SYH8"/>
<sequence>MEGHRPRRLVLAAFGTLVLATGTALAHGGSLRGEAGSIAVPAWLFLLTGGAAVGASFLLAATVTDRRYIASIDDWHRTLRRFPVAVSRYLAPLVGLVGFGAVLWFGFTGPTTPLRNLAVVVVWVGWWAGFTMTTYLVGNTWRALNPFRALVRGVYTLRAAPPREYPQRLGSWPAVVGLLALVFTEVVLPLADDPRLLATAVAGYGVATTVAGLAFGESWFERGDPVSRTFAAFGAVAPLVRSDDGVRLRLPGMGLTDSSVVRDRSDVVFVVTLLWVTTYDGLVTTPLWGDFARAAVGGGLPWLLTYLLAYLLGFGVFVGVYWLAALLARTTGETFLTPAALGRRFAAPLLAIAAGYHLAHYLSYFVVLSLPLWQVLANPTAPPLNPQRYGLPGFVGGLELAFVLLGHLLAIWVAHSTAYDVFPSRLQAVRSQYPFIGVMVVYTMVSLWIVAAPARTPPFL</sequence>
<dbReference type="STRING" id="996166.SAMN05192554_10234"/>
<feature type="transmembrane region" description="Helical" evidence="1">
    <location>
        <begin position="197"/>
        <end position="220"/>
    </location>
</feature>
<evidence type="ECO:0000313" key="2">
    <source>
        <dbReference type="EMBL" id="SDM40470.1"/>
    </source>
</evidence>
<gene>
    <name evidence="2" type="ORF">SAMN05192554_10234</name>
</gene>
<feature type="transmembrane region" description="Helical" evidence="1">
    <location>
        <begin position="267"/>
        <end position="288"/>
    </location>
</feature>
<keyword evidence="1" id="KW-0812">Transmembrane</keyword>
<feature type="transmembrane region" description="Helical" evidence="1">
    <location>
        <begin position="308"/>
        <end position="328"/>
    </location>
</feature>